<dbReference type="InterPro" id="IPR045249">
    <property type="entry name" value="HARBI1-like"/>
</dbReference>
<protein>
    <recommendedName>
        <fullName evidence="8">DDE Tnp4 domain-containing protein</fullName>
    </recommendedName>
</protein>
<keyword evidence="4" id="KW-0540">Nuclease</keyword>
<organism evidence="9 10">
    <name type="scientific">Oedothorax gibbosus</name>
    <dbReference type="NCBI Taxonomy" id="931172"/>
    <lineage>
        <taxon>Eukaryota</taxon>
        <taxon>Metazoa</taxon>
        <taxon>Ecdysozoa</taxon>
        <taxon>Arthropoda</taxon>
        <taxon>Chelicerata</taxon>
        <taxon>Arachnida</taxon>
        <taxon>Araneae</taxon>
        <taxon>Araneomorphae</taxon>
        <taxon>Entelegynae</taxon>
        <taxon>Araneoidea</taxon>
        <taxon>Linyphiidae</taxon>
        <taxon>Erigoninae</taxon>
        <taxon>Oedothorax</taxon>
    </lineage>
</organism>
<feature type="domain" description="DDE Tnp4" evidence="8">
    <location>
        <begin position="84"/>
        <end position="248"/>
    </location>
</feature>
<evidence type="ECO:0000256" key="3">
    <source>
        <dbReference type="ARBA" id="ARBA00006958"/>
    </source>
</evidence>
<evidence type="ECO:0000313" key="9">
    <source>
        <dbReference type="EMBL" id="KAG8172421.1"/>
    </source>
</evidence>
<sequence>MCIPPKEMLAVTLRYFASGCSLGDFFYTYRIGTTTASQVVKTTSRAIWNALNKTHFHEATQGNWLDIANNFAKNSNFPLCLGAIDGKHVRIEKFPNEGSMNFNYKKFQSIVLLAVADADYKFIYVNVGGFGKDCDSNIFQQTSFWKLLTQKKLNLPDPAPLPPQGLKVPYVFVADDAFPMHEHVMRGYGGHNLTTKQKVFNYRLCRARRYVECSFGILTNKWRIFHRPLNLSRQSAVEVVKACVVLHNIVRERDGYRFEDLLACPLQPITNVTPTSRKTGRGIRTCYANYFVSNEGALSWQLSKI</sequence>
<comment type="caution">
    <text evidence="9">The sequence shown here is derived from an EMBL/GenBank/DDBJ whole genome shotgun (WGS) entry which is preliminary data.</text>
</comment>
<dbReference type="InterPro" id="IPR027806">
    <property type="entry name" value="HARBI1_dom"/>
</dbReference>
<dbReference type="Proteomes" id="UP000827092">
    <property type="component" value="Unassembled WGS sequence"/>
</dbReference>
<dbReference type="EMBL" id="JAFNEN010002720">
    <property type="protein sequence ID" value="KAG8172421.1"/>
    <property type="molecule type" value="Genomic_DNA"/>
</dbReference>
<accession>A0AAV6TLH8</accession>
<dbReference type="Pfam" id="PF13359">
    <property type="entry name" value="DDE_Tnp_4"/>
    <property type="match status" value="1"/>
</dbReference>
<comment type="subcellular location">
    <subcellularLocation>
        <location evidence="2">Nucleus</location>
    </subcellularLocation>
</comment>
<dbReference type="GO" id="GO:0046872">
    <property type="term" value="F:metal ion binding"/>
    <property type="evidence" value="ECO:0007669"/>
    <property type="project" value="UniProtKB-KW"/>
</dbReference>
<dbReference type="GO" id="GO:0004518">
    <property type="term" value="F:nuclease activity"/>
    <property type="evidence" value="ECO:0007669"/>
    <property type="project" value="UniProtKB-KW"/>
</dbReference>
<evidence type="ECO:0000256" key="1">
    <source>
        <dbReference type="ARBA" id="ARBA00001968"/>
    </source>
</evidence>
<reference evidence="9 10" key="1">
    <citation type="journal article" date="2022" name="Nat. Ecol. Evol.">
        <title>A masculinizing supergene underlies an exaggerated male reproductive morph in a spider.</title>
        <authorList>
            <person name="Hendrickx F."/>
            <person name="De Corte Z."/>
            <person name="Sonet G."/>
            <person name="Van Belleghem S.M."/>
            <person name="Kostlbacher S."/>
            <person name="Vangestel C."/>
        </authorList>
    </citation>
    <scope>NUCLEOTIDE SEQUENCE [LARGE SCALE GENOMIC DNA]</scope>
    <source>
        <strain evidence="9">W744_W776</strain>
    </source>
</reference>
<dbReference type="GO" id="GO:0005634">
    <property type="term" value="C:nucleus"/>
    <property type="evidence" value="ECO:0007669"/>
    <property type="project" value="UniProtKB-SubCell"/>
</dbReference>
<name>A0AAV6TLH8_9ARAC</name>
<evidence type="ECO:0000313" key="10">
    <source>
        <dbReference type="Proteomes" id="UP000827092"/>
    </source>
</evidence>
<evidence type="ECO:0000256" key="7">
    <source>
        <dbReference type="ARBA" id="ARBA00023242"/>
    </source>
</evidence>
<comment type="cofactor">
    <cofactor evidence="1">
        <name>a divalent metal cation</name>
        <dbReference type="ChEBI" id="CHEBI:60240"/>
    </cofactor>
</comment>
<evidence type="ECO:0000256" key="2">
    <source>
        <dbReference type="ARBA" id="ARBA00004123"/>
    </source>
</evidence>
<keyword evidence="7" id="KW-0539">Nucleus</keyword>
<dbReference type="PANTHER" id="PTHR22930">
    <property type="match status" value="1"/>
</dbReference>
<proteinExistence type="inferred from homology"/>
<gene>
    <name evidence="9" type="ORF">JTE90_015795</name>
</gene>
<keyword evidence="6" id="KW-0378">Hydrolase</keyword>
<dbReference type="GO" id="GO:0016787">
    <property type="term" value="F:hydrolase activity"/>
    <property type="evidence" value="ECO:0007669"/>
    <property type="project" value="UniProtKB-KW"/>
</dbReference>
<dbReference type="AlphaFoldDB" id="A0AAV6TLH8"/>
<evidence type="ECO:0000256" key="6">
    <source>
        <dbReference type="ARBA" id="ARBA00022801"/>
    </source>
</evidence>
<keyword evidence="5" id="KW-0479">Metal-binding</keyword>
<evidence type="ECO:0000259" key="8">
    <source>
        <dbReference type="Pfam" id="PF13359"/>
    </source>
</evidence>
<evidence type="ECO:0000256" key="5">
    <source>
        <dbReference type="ARBA" id="ARBA00022723"/>
    </source>
</evidence>
<dbReference type="PANTHER" id="PTHR22930:SF269">
    <property type="entry name" value="NUCLEASE HARBI1-LIKE PROTEIN"/>
    <property type="match status" value="1"/>
</dbReference>
<evidence type="ECO:0000256" key="4">
    <source>
        <dbReference type="ARBA" id="ARBA00022722"/>
    </source>
</evidence>
<comment type="similarity">
    <text evidence="3">Belongs to the HARBI1 family.</text>
</comment>
<keyword evidence="10" id="KW-1185">Reference proteome</keyword>